<feature type="compositionally biased region" description="Polar residues" evidence="1">
    <location>
        <begin position="1"/>
        <end position="11"/>
    </location>
</feature>
<proteinExistence type="predicted"/>
<sequence length="77" mass="8667">MTAENINNTTERALPINPQHDEKHAASKGELKKAHHQMTAPSKDWTKLANILRRSCGGFSRSRSSRLTSIPSKRNEK</sequence>
<keyword evidence="3" id="KW-1185">Reference proteome</keyword>
<feature type="region of interest" description="Disordered" evidence="1">
    <location>
        <begin position="1"/>
        <end position="77"/>
    </location>
</feature>
<evidence type="ECO:0000256" key="1">
    <source>
        <dbReference type="SAM" id="MobiDB-lite"/>
    </source>
</evidence>
<dbReference type="AlphaFoldDB" id="A0A5N1K122"/>
<name>A0A5N1K122_9HYPH</name>
<protein>
    <submittedName>
        <fullName evidence="2">Uncharacterized protein</fullName>
    </submittedName>
</protein>
<comment type="caution">
    <text evidence="2">The sequence shown here is derived from an EMBL/GenBank/DDBJ whole genome shotgun (WGS) entry which is preliminary data.</text>
</comment>
<dbReference type="Proteomes" id="UP000327108">
    <property type="component" value="Unassembled WGS sequence"/>
</dbReference>
<evidence type="ECO:0000313" key="2">
    <source>
        <dbReference type="EMBL" id="KAA9369986.1"/>
    </source>
</evidence>
<organism evidence="2 3">
    <name type="scientific">Ochrobactrum quorumnocens</name>
    <dbReference type="NCBI Taxonomy" id="271865"/>
    <lineage>
        <taxon>Bacteria</taxon>
        <taxon>Pseudomonadati</taxon>
        <taxon>Pseudomonadota</taxon>
        <taxon>Alphaproteobacteria</taxon>
        <taxon>Hyphomicrobiales</taxon>
        <taxon>Brucellaceae</taxon>
        <taxon>Brucella/Ochrobactrum group</taxon>
        <taxon>Ochrobactrum</taxon>
    </lineage>
</organism>
<evidence type="ECO:0000313" key="3">
    <source>
        <dbReference type="Proteomes" id="UP000327108"/>
    </source>
</evidence>
<feature type="compositionally biased region" description="Low complexity" evidence="1">
    <location>
        <begin position="53"/>
        <end position="66"/>
    </location>
</feature>
<reference evidence="2 3" key="1">
    <citation type="submission" date="2019-09" db="EMBL/GenBank/DDBJ databases">
        <title>Biological control of the noxious weed angled onion (Allium triquetrum) thwarted by endophytic bacteria in Victoria, Australia.</title>
        <authorList>
            <person name="Tehranchian P."/>
            <person name="Adair R.J."/>
            <person name="Van T.H."/>
            <person name="Morrison P.D."/>
            <person name="Williams H."/>
            <person name="Lawrie A.C."/>
        </authorList>
    </citation>
    <scope>NUCLEOTIDE SEQUENCE [LARGE SCALE GENOMIC DNA]</scope>
    <source>
        <strain evidence="2 3">RPTAtOch1</strain>
    </source>
</reference>
<feature type="compositionally biased region" description="Polar residues" evidence="1">
    <location>
        <begin position="67"/>
        <end position="77"/>
    </location>
</feature>
<feature type="compositionally biased region" description="Basic and acidic residues" evidence="1">
    <location>
        <begin position="19"/>
        <end position="32"/>
    </location>
</feature>
<accession>A0A5N1K122</accession>
<dbReference type="RefSeq" id="WP_151091491.1">
    <property type="nucleotide sequence ID" value="NZ_JBLZNM010000034.1"/>
</dbReference>
<dbReference type="EMBL" id="VYXQ01000003">
    <property type="protein sequence ID" value="KAA9369986.1"/>
    <property type="molecule type" value="Genomic_DNA"/>
</dbReference>
<gene>
    <name evidence="2" type="ORF">F3W84_03670</name>
</gene>